<evidence type="ECO:0000313" key="1">
    <source>
        <dbReference type="EMBL" id="KAJ8705522.1"/>
    </source>
</evidence>
<comment type="caution">
    <text evidence="1">The sequence shown here is derived from an EMBL/GenBank/DDBJ whole genome shotgun (WGS) entry which is preliminary data.</text>
</comment>
<proteinExistence type="predicted"/>
<dbReference type="EMBL" id="CM056807">
    <property type="protein sequence ID" value="KAJ8705522.1"/>
    <property type="molecule type" value="Genomic_DNA"/>
</dbReference>
<protein>
    <submittedName>
        <fullName evidence="1">Uncharacterized protein</fullName>
    </submittedName>
</protein>
<name>A0ACC2Q3B9_9NEOP</name>
<accession>A0ACC2Q3B9</accession>
<sequence>MKATLAVLLLYISSSLGYNILCIFPAPTKSHDHLSNGVVQALLKAGHKVTWATPYKQKNFHANLTFVDLAATRAIVDAVDMMDSANAGMSFIRTFARNVSRTAAESPALRKVLVEQQFDAVVSTWFINEFEAGYAAIQQVPWILLSSIGVHPNLEALVDEVRSVSTVPLNFNDSPVPMSWGRRMLNGLFYVLMTVDSWFDEPRQAAIYEEIFAPLAADRGVPLPPFHEAQHNVSILLVNSHESIAPALSLPPNVINVAGYHIDDKPPPLPKDLQDLLDRSPQGVIYFSMGSVLKCSALKKHTRYALLKLFSTLPYTVLWKFEEPLAGLPRNVHVRPWLPQQSVLAHKNIKLFITHGGLLSTLEAIHAGVPLLAVPVFGDQPGNAERARRAGYALRVDFHADMAQELGVALKEMLRNDSYYKKAQYLSKIFRSRPAPPSELISFYINLAIETKGAYHLRSQSLKYSWYERWMLDVVLALLVVIAGVIALLTLAVKFCVRIFTGKKKKDLEKKRN</sequence>
<evidence type="ECO:0000313" key="2">
    <source>
        <dbReference type="Proteomes" id="UP001231649"/>
    </source>
</evidence>
<reference evidence="1" key="1">
    <citation type="submission" date="2023-03" db="EMBL/GenBank/DDBJ databases">
        <title>Chromosome-level genomes of two armyworms, Mythimna separata and Mythimna loreyi, provide insights into the biosynthesis and reception of sex pheromones.</title>
        <authorList>
            <person name="Zhao H."/>
        </authorList>
    </citation>
    <scope>NUCLEOTIDE SEQUENCE</scope>
    <source>
        <strain evidence="1">BeijingLab</strain>
    </source>
</reference>
<keyword evidence="2" id="KW-1185">Reference proteome</keyword>
<dbReference type="Proteomes" id="UP001231649">
    <property type="component" value="Chromosome 31"/>
</dbReference>
<organism evidence="1 2">
    <name type="scientific">Mythimna loreyi</name>
    <dbReference type="NCBI Taxonomy" id="667449"/>
    <lineage>
        <taxon>Eukaryota</taxon>
        <taxon>Metazoa</taxon>
        <taxon>Ecdysozoa</taxon>
        <taxon>Arthropoda</taxon>
        <taxon>Hexapoda</taxon>
        <taxon>Insecta</taxon>
        <taxon>Pterygota</taxon>
        <taxon>Neoptera</taxon>
        <taxon>Endopterygota</taxon>
        <taxon>Lepidoptera</taxon>
        <taxon>Glossata</taxon>
        <taxon>Ditrysia</taxon>
        <taxon>Noctuoidea</taxon>
        <taxon>Noctuidae</taxon>
        <taxon>Noctuinae</taxon>
        <taxon>Hadenini</taxon>
        <taxon>Mythimna</taxon>
    </lineage>
</organism>
<gene>
    <name evidence="1" type="ORF">PYW08_012568</name>
</gene>